<dbReference type="PANTHER" id="PTHR46797">
    <property type="entry name" value="HTH-TYPE TRANSCRIPTIONAL REGULATOR"/>
    <property type="match status" value="1"/>
</dbReference>
<accession>C0QD05</accession>
<dbReference type="Pfam" id="PF07883">
    <property type="entry name" value="Cupin_2"/>
    <property type="match status" value="1"/>
</dbReference>
<dbReference type="InterPro" id="IPR013096">
    <property type="entry name" value="Cupin_2"/>
</dbReference>
<dbReference type="PROSITE" id="PS50943">
    <property type="entry name" value="HTH_CROC1"/>
    <property type="match status" value="1"/>
</dbReference>
<dbReference type="InterPro" id="IPR001387">
    <property type="entry name" value="Cro/C1-type_HTH"/>
</dbReference>
<dbReference type="EMBL" id="CP001087">
    <property type="protein sequence ID" value="ACN17237.1"/>
    <property type="molecule type" value="Genomic_DNA"/>
</dbReference>
<dbReference type="SMART" id="SM00530">
    <property type="entry name" value="HTH_XRE"/>
    <property type="match status" value="1"/>
</dbReference>
<feature type="domain" description="HTH cro/C1-type" evidence="2">
    <location>
        <begin position="10"/>
        <end position="64"/>
    </location>
</feature>
<dbReference type="GO" id="GO:0003700">
    <property type="term" value="F:DNA-binding transcription factor activity"/>
    <property type="evidence" value="ECO:0007669"/>
    <property type="project" value="TreeGrafter"/>
</dbReference>
<dbReference type="eggNOG" id="COG1917">
    <property type="taxonomic scope" value="Bacteria"/>
</dbReference>
<proteinExistence type="predicted"/>
<dbReference type="GO" id="GO:0003677">
    <property type="term" value="F:DNA binding"/>
    <property type="evidence" value="ECO:0007669"/>
    <property type="project" value="UniProtKB-KW"/>
</dbReference>
<dbReference type="Gene3D" id="1.10.260.40">
    <property type="entry name" value="lambda repressor-like DNA-binding domains"/>
    <property type="match status" value="1"/>
</dbReference>
<dbReference type="STRING" id="177437.HRM2_41810"/>
<dbReference type="InterPro" id="IPR014710">
    <property type="entry name" value="RmlC-like_jellyroll"/>
</dbReference>
<sequence>MEKGKVSRRIRYFMDKREMDLAALAGLTGLKQEFLDTMLNENVYPPLGPLMKIARALGVRLGTFLDDQESDDPFIVRRSEREAAFSVLGGKGKPAALNFYSLGKGKTDRHMEPFFVEILPESAKTKELSSHEGEEFIAVVTGCVEIIYGKETYLLNPGDSVYYNSVVPHYVSCAGSEKAEIHAVIYIPE</sequence>
<dbReference type="InterPro" id="IPR050807">
    <property type="entry name" value="TransReg_Diox_bact_type"/>
</dbReference>
<dbReference type="SUPFAM" id="SSF51182">
    <property type="entry name" value="RmlC-like cupins"/>
    <property type="match status" value="1"/>
</dbReference>
<dbReference type="PANTHER" id="PTHR46797:SF19">
    <property type="entry name" value="BLL2473 PROTEIN"/>
    <property type="match status" value="1"/>
</dbReference>
<dbReference type="KEGG" id="dat:HRM2_41810"/>
<evidence type="ECO:0000313" key="3">
    <source>
        <dbReference type="EMBL" id="ACN17237.1"/>
    </source>
</evidence>
<dbReference type="InterPro" id="IPR010982">
    <property type="entry name" value="Lambda_DNA-bd_dom_sf"/>
</dbReference>
<dbReference type="CDD" id="cd00093">
    <property type="entry name" value="HTH_XRE"/>
    <property type="match status" value="1"/>
</dbReference>
<dbReference type="CDD" id="cd02209">
    <property type="entry name" value="cupin_XRE_C"/>
    <property type="match status" value="1"/>
</dbReference>
<evidence type="ECO:0000256" key="1">
    <source>
        <dbReference type="ARBA" id="ARBA00023125"/>
    </source>
</evidence>
<evidence type="ECO:0000259" key="2">
    <source>
        <dbReference type="PROSITE" id="PS50943"/>
    </source>
</evidence>
<dbReference type="GO" id="GO:0005829">
    <property type="term" value="C:cytosol"/>
    <property type="evidence" value="ECO:0007669"/>
    <property type="project" value="TreeGrafter"/>
</dbReference>
<organism evidence="3 4">
    <name type="scientific">Desulforapulum autotrophicum (strain ATCC 43914 / DSM 3382 / VKM B-1955 / HRM2)</name>
    <name type="common">Desulfobacterium autotrophicum</name>
    <dbReference type="NCBI Taxonomy" id="177437"/>
    <lineage>
        <taxon>Bacteria</taxon>
        <taxon>Pseudomonadati</taxon>
        <taxon>Thermodesulfobacteriota</taxon>
        <taxon>Desulfobacteria</taxon>
        <taxon>Desulfobacterales</taxon>
        <taxon>Desulfobacteraceae</taxon>
        <taxon>Desulforapulum</taxon>
    </lineage>
</organism>
<dbReference type="Gene3D" id="2.60.120.10">
    <property type="entry name" value="Jelly Rolls"/>
    <property type="match status" value="1"/>
</dbReference>
<keyword evidence="4" id="KW-1185">Reference proteome</keyword>
<gene>
    <name evidence="3" type="ordered locus">HRM2_41810</name>
</gene>
<dbReference type="OrthoDB" id="5343295at2"/>
<dbReference type="RefSeq" id="WP_015905969.1">
    <property type="nucleotide sequence ID" value="NC_012108.1"/>
</dbReference>
<protein>
    <submittedName>
        <fullName evidence="3">HTH-type transcriptional regulator</fullName>
    </submittedName>
</protein>
<reference evidence="3 4" key="1">
    <citation type="journal article" date="2009" name="Environ. Microbiol.">
        <title>Genome sequence of Desulfobacterium autotrophicum HRM2, a marine sulfate reducer oxidizing organic carbon completely to carbon dioxide.</title>
        <authorList>
            <person name="Strittmatter A.W."/>
            <person name="Liesegang H."/>
            <person name="Rabus R."/>
            <person name="Decker I."/>
            <person name="Amann J."/>
            <person name="Andres S."/>
            <person name="Henne A."/>
            <person name="Fricke W.F."/>
            <person name="Martinez-Arias R."/>
            <person name="Bartels D."/>
            <person name="Goesmann A."/>
            <person name="Krause L."/>
            <person name="Puehler A."/>
            <person name="Klenk H.P."/>
            <person name="Richter M."/>
            <person name="Schuler M."/>
            <person name="Gloeckner F.O."/>
            <person name="Meyerdierks A."/>
            <person name="Gottschalk G."/>
            <person name="Amann R."/>
        </authorList>
    </citation>
    <scope>NUCLEOTIDE SEQUENCE [LARGE SCALE GENOMIC DNA]</scope>
    <source>
        <strain evidence="4">ATCC 43914 / DSM 3382 / HRM2</strain>
    </source>
</reference>
<dbReference type="SUPFAM" id="SSF47413">
    <property type="entry name" value="lambda repressor-like DNA-binding domains"/>
    <property type="match status" value="1"/>
</dbReference>
<name>C0QD05_DESAH</name>
<dbReference type="HOGENOM" id="CLU_085376_3_2_7"/>
<evidence type="ECO:0000313" key="4">
    <source>
        <dbReference type="Proteomes" id="UP000000442"/>
    </source>
</evidence>
<keyword evidence="1" id="KW-0238">DNA-binding</keyword>
<dbReference type="AlphaFoldDB" id="C0QD05"/>
<dbReference type="Proteomes" id="UP000000442">
    <property type="component" value="Chromosome"/>
</dbReference>
<dbReference type="Pfam" id="PF13443">
    <property type="entry name" value="HTH_26"/>
    <property type="match status" value="1"/>
</dbReference>
<dbReference type="InterPro" id="IPR011051">
    <property type="entry name" value="RmlC_Cupin_sf"/>
</dbReference>